<comment type="caution">
    <text evidence="2">The sequence shown here is derived from an EMBL/GenBank/DDBJ whole genome shotgun (WGS) entry which is preliminary data.</text>
</comment>
<organism evidence="2 3">
    <name type="scientific">Prorocentrum cordatum</name>
    <dbReference type="NCBI Taxonomy" id="2364126"/>
    <lineage>
        <taxon>Eukaryota</taxon>
        <taxon>Sar</taxon>
        <taxon>Alveolata</taxon>
        <taxon>Dinophyceae</taxon>
        <taxon>Prorocentrales</taxon>
        <taxon>Prorocentraceae</taxon>
        <taxon>Prorocentrum</taxon>
    </lineage>
</organism>
<name>A0ABN9SXW4_9DINO</name>
<dbReference type="EMBL" id="CAUYUJ010014154">
    <property type="protein sequence ID" value="CAK0837438.1"/>
    <property type="molecule type" value="Genomic_DNA"/>
</dbReference>
<reference evidence="2" key="1">
    <citation type="submission" date="2023-10" db="EMBL/GenBank/DDBJ databases">
        <authorList>
            <person name="Chen Y."/>
            <person name="Shah S."/>
            <person name="Dougan E. K."/>
            <person name="Thang M."/>
            <person name="Chan C."/>
        </authorList>
    </citation>
    <scope>NUCLEOTIDE SEQUENCE [LARGE SCALE GENOMIC DNA]</scope>
</reference>
<proteinExistence type="predicted"/>
<feature type="region of interest" description="Disordered" evidence="1">
    <location>
        <begin position="48"/>
        <end position="71"/>
    </location>
</feature>
<gene>
    <name evidence="2" type="ORF">PCOR1329_LOCUS33636</name>
</gene>
<evidence type="ECO:0000256" key="1">
    <source>
        <dbReference type="SAM" id="MobiDB-lite"/>
    </source>
</evidence>
<keyword evidence="3" id="KW-1185">Reference proteome</keyword>
<evidence type="ECO:0000313" key="3">
    <source>
        <dbReference type="Proteomes" id="UP001189429"/>
    </source>
</evidence>
<evidence type="ECO:0000313" key="2">
    <source>
        <dbReference type="EMBL" id="CAK0837438.1"/>
    </source>
</evidence>
<dbReference type="Proteomes" id="UP001189429">
    <property type="component" value="Unassembled WGS sequence"/>
</dbReference>
<sequence>MRSSICVSPRAFRGCPGADIGRFRRFLEVFLLGDAFQQLRLAENVPGVPVSSRAAAGGPKHDPRTTRRRGAPNGVVTTAWWVHGDSVSPHGFGTRAVVRGRLLRSGLPGVPEPCGDGLRGDVFWDAEVTAQSATKRLGDLRRQPAEEAPASLGN</sequence>
<feature type="region of interest" description="Disordered" evidence="1">
    <location>
        <begin position="135"/>
        <end position="154"/>
    </location>
</feature>
<accession>A0ABN9SXW4</accession>
<feature type="compositionally biased region" description="Basic and acidic residues" evidence="1">
    <location>
        <begin position="136"/>
        <end position="145"/>
    </location>
</feature>
<protein>
    <submittedName>
        <fullName evidence="2">Uncharacterized protein</fullName>
    </submittedName>
</protein>